<dbReference type="HOGENOM" id="CLU_2320843_0_0_1"/>
<reference evidence="1 2" key="1">
    <citation type="journal article" date="2012" name="BMC Genomics">
        <title>Tools to kill: Genome of one of the most destructive plant pathogenic fungi Macrophomina phaseolina.</title>
        <authorList>
            <person name="Islam M.S."/>
            <person name="Haque M.S."/>
            <person name="Islam M.M."/>
            <person name="Emdad E.M."/>
            <person name="Halim A."/>
            <person name="Hossen Q.M.M."/>
            <person name="Hossain M.Z."/>
            <person name="Ahmed B."/>
            <person name="Rahim S."/>
            <person name="Rahman M.S."/>
            <person name="Alam M.M."/>
            <person name="Hou S."/>
            <person name="Wan X."/>
            <person name="Saito J.A."/>
            <person name="Alam M."/>
        </authorList>
    </citation>
    <scope>NUCLEOTIDE SEQUENCE [LARGE SCALE GENOMIC DNA]</scope>
    <source>
        <strain evidence="1 2">MS6</strain>
    </source>
</reference>
<evidence type="ECO:0000313" key="2">
    <source>
        <dbReference type="Proteomes" id="UP000007129"/>
    </source>
</evidence>
<proteinExistence type="predicted"/>
<organism evidence="1 2">
    <name type="scientific">Macrophomina phaseolina (strain MS6)</name>
    <name type="common">Charcoal rot fungus</name>
    <dbReference type="NCBI Taxonomy" id="1126212"/>
    <lineage>
        <taxon>Eukaryota</taxon>
        <taxon>Fungi</taxon>
        <taxon>Dikarya</taxon>
        <taxon>Ascomycota</taxon>
        <taxon>Pezizomycotina</taxon>
        <taxon>Dothideomycetes</taxon>
        <taxon>Dothideomycetes incertae sedis</taxon>
        <taxon>Botryosphaeriales</taxon>
        <taxon>Botryosphaeriaceae</taxon>
        <taxon>Macrophomina</taxon>
    </lineage>
</organism>
<name>K2S5L3_MACPH</name>
<comment type="caution">
    <text evidence="1">The sequence shown here is derived from an EMBL/GenBank/DDBJ whole genome shotgun (WGS) entry which is preliminary data.</text>
</comment>
<dbReference type="AlphaFoldDB" id="K2S5L3"/>
<sequence length="99" mass="11213">MFLWRQTNHMPDGVTFEPEISKTNSIIGVHGHWKLLIIFQVVVSAWRLGKQPGVASGSRRPSEQIIQSQYLETGLPTTIQVVILDGRPSPDVPSRRTWH</sequence>
<dbReference type="EMBL" id="AHHD01000090">
    <property type="protein sequence ID" value="EKG20307.1"/>
    <property type="molecule type" value="Genomic_DNA"/>
</dbReference>
<dbReference type="InParanoid" id="K2S5L3"/>
<accession>K2S5L3</accession>
<dbReference type="VEuPathDB" id="FungiDB:MPH_02425"/>
<protein>
    <submittedName>
        <fullName evidence="1">Uncharacterized protein</fullName>
    </submittedName>
</protein>
<gene>
    <name evidence="1" type="ORF">MPH_02425</name>
</gene>
<evidence type="ECO:0000313" key="1">
    <source>
        <dbReference type="EMBL" id="EKG20307.1"/>
    </source>
</evidence>
<dbReference type="Proteomes" id="UP000007129">
    <property type="component" value="Unassembled WGS sequence"/>
</dbReference>